<dbReference type="InterPro" id="IPR021842">
    <property type="entry name" value="DUF3435"/>
</dbReference>
<evidence type="ECO:0000313" key="2">
    <source>
        <dbReference type="Proteomes" id="UP001219568"/>
    </source>
</evidence>
<sequence length="412" mass="47903">MSTFETDWKNLRCYYQKLTKIVIKDEDGSEIRRFGLDTQPGKKTPVYIEDIGPFNETILSTQEKKFHLGFQRIQVCLFNSLGIFTLHRKSALLSLQFKDLQISLQKDPRGGPVPMIELTPEWTKKFLGLTKLTTFALPEIVYGPSLVICPHTLLFGVLFHARAFRNQGLTSKAQLRKLFISKGCEQLLMPKSAISTLLVTFGEIRAWKGAFHAHQFRYGSGKVINESGWVSKEQHMLIMKHASPRIFLNHYHPLQIDTDMIRVICGLDPDVELMRAVTRQSRWRDTRRPRYLTGQQRAQFEEHPELEEARRNLDNIRAQYEETQEPGLLPRLQQREKEVRNTRKRLHRSLRHEIRKKFDEEQALLDIEAQLSGTAVKEESEDSPLEDTMHPLQLHLVQSLFSYPVSNSLEDE</sequence>
<name>A0AAD6IAY5_PENCN</name>
<dbReference type="PANTHER" id="PTHR37535:SF2">
    <property type="entry name" value="FINGER DOMAIN PROTEIN, PUTATIVE (AFU_ORTHOLOGUE AFUA_6G09300)-RELATED"/>
    <property type="match status" value="1"/>
</dbReference>
<protein>
    <submittedName>
        <fullName evidence="1">Uncharacterized protein</fullName>
    </submittedName>
</protein>
<gene>
    <name evidence="1" type="ORF">N7460_006629</name>
</gene>
<dbReference type="EMBL" id="JAQJZL010000005">
    <property type="protein sequence ID" value="KAJ6041239.1"/>
    <property type="molecule type" value="Genomic_DNA"/>
</dbReference>
<evidence type="ECO:0000313" key="1">
    <source>
        <dbReference type="EMBL" id="KAJ6041239.1"/>
    </source>
</evidence>
<dbReference type="Pfam" id="PF11917">
    <property type="entry name" value="DUF3435"/>
    <property type="match status" value="1"/>
</dbReference>
<comment type="caution">
    <text evidence="1">The sequence shown here is derived from an EMBL/GenBank/DDBJ whole genome shotgun (WGS) entry which is preliminary data.</text>
</comment>
<keyword evidence="2" id="KW-1185">Reference proteome</keyword>
<dbReference type="PANTHER" id="PTHR37535">
    <property type="entry name" value="FLUG DOMAIN PROTEIN"/>
    <property type="match status" value="1"/>
</dbReference>
<reference evidence="1" key="1">
    <citation type="journal article" date="2023" name="IMA Fungus">
        <title>Comparative genomic study of the Penicillium genus elucidates a diverse pangenome and 15 lateral gene transfer events.</title>
        <authorList>
            <person name="Petersen C."/>
            <person name="Sorensen T."/>
            <person name="Nielsen M.R."/>
            <person name="Sondergaard T.E."/>
            <person name="Sorensen J.L."/>
            <person name="Fitzpatrick D.A."/>
            <person name="Frisvad J.C."/>
            <person name="Nielsen K.L."/>
        </authorList>
    </citation>
    <scope>NUCLEOTIDE SEQUENCE</scope>
    <source>
        <strain evidence="1">IBT 15450</strain>
    </source>
</reference>
<reference evidence="1" key="2">
    <citation type="submission" date="2023-01" db="EMBL/GenBank/DDBJ databases">
        <authorList>
            <person name="Petersen C."/>
        </authorList>
    </citation>
    <scope>NUCLEOTIDE SEQUENCE</scope>
    <source>
        <strain evidence="1">IBT 15450</strain>
    </source>
</reference>
<proteinExistence type="predicted"/>
<dbReference type="AlphaFoldDB" id="A0AAD6IAY5"/>
<dbReference type="Proteomes" id="UP001219568">
    <property type="component" value="Unassembled WGS sequence"/>
</dbReference>
<accession>A0AAD6IAY5</accession>
<organism evidence="1 2">
    <name type="scientific">Penicillium canescens</name>
    <dbReference type="NCBI Taxonomy" id="5083"/>
    <lineage>
        <taxon>Eukaryota</taxon>
        <taxon>Fungi</taxon>
        <taxon>Dikarya</taxon>
        <taxon>Ascomycota</taxon>
        <taxon>Pezizomycotina</taxon>
        <taxon>Eurotiomycetes</taxon>
        <taxon>Eurotiomycetidae</taxon>
        <taxon>Eurotiales</taxon>
        <taxon>Aspergillaceae</taxon>
        <taxon>Penicillium</taxon>
    </lineage>
</organism>